<dbReference type="InterPro" id="IPR020449">
    <property type="entry name" value="Tscrpt_reg_AraC-type_HTH"/>
</dbReference>
<dbReference type="InterPro" id="IPR018060">
    <property type="entry name" value="HTH_AraC"/>
</dbReference>
<dbReference type="PROSITE" id="PS01124">
    <property type="entry name" value="HTH_ARAC_FAMILY_2"/>
    <property type="match status" value="1"/>
</dbReference>
<dbReference type="KEGG" id="lbk:LVISKB_1963"/>
<dbReference type="SUPFAM" id="SSF46689">
    <property type="entry name" value="Homeodomain-like"/>
    <property type="match status" value="2"/>
</dbReference>
<evidence type="ECO:0000256" key="1">
    <source>
        <dbReference type="ARBA" id="ARBA00023015"/>
    </source>
</evidence>
<protein>
    <submittedName>
        <fullName evidence="5">Regulatory protein pocR</fullName>
    </submittedName>
</protein>
<evidence type="ECO:0000313" key="5">
    <source>
        <dbReference type="EMBL" id="BAN07598.1"/>
    </source>
</evidence>
<keyword evidence="2" id="KW-0238">DNA-binding</keyword>
<dbReference type="PRINTS" id="PR00032">
    <property type="entry name" value="HTHARAC"/>
</dbReference>
<keyword evidence="1" id="KW-0805">Transcription regulation</keyword>
<evidence type="ECO:0000256" key="2">
    <source>
        <dbReference type="ARBA" id="ARBA00023125"/>
    </source>
</evidence>
<dbReference type="PATRIC" id="fig|1001583.3.peg.1950"/>
<dbReference type="Proteomes" id="UP000012042">
    <property type="component" value="Chromosome"/>
</dbReference>
<accession>M5AFK0</accession>
<proteinExistence type="predicted"/>
<reference evidence="5 6" key="1">
    <citation type="journal article" date="2013" name="PLoS ONE">
        <title>Genomic Analysis by Deep Sequencing of the Probiotic Lactobacillus brevis KB290 Harboring Nine Plasmids Reveals Genomic Stability.</title>
        <authorList>
            <person name="Fukao M."/>
            <person name="Oshima K."/>
            <person name="Morita H."/>
            <person name="Toh H."/>
            <person name="Suda W."/>
            <person name="Kim S.W."/>
            <person name="Suzuki S."/>
            <person name="Yakabe T."/>
            <person name="Hattori M."/>
            <person name="Yajima N."/>
        </authorList>
    </citation>
    <scope>NUCLEOTIDE SEQUENCE [LARGE SCALE GENOMIC DNA]</scope>
    <source>
        <strain evidence="5 6">KB290</strain>
    </source>
</reference>
<dbReference type="GO" id="GO:0003700">
    <property type="term" value="F:DNA-binding transcription factor activity"/>
    <property type="evidence" value="ECO:0007669"/>
    <property type="project" value="InterPro"/>
</dbReference>
<evidence type="ECO:0000256" key="3">
    <source>
        <dbReference type="ARBA" id="ARBA00023163"/>
    </source>
</evidence>
<dbReference type="InterPro" id="IPR018062">
    <property type="entry name" value="HTH_AraC-typ_CS"/>
</dbReference>
<dbReference type="Gene3D" id="1.10.10.60">
    <property type="entry name" value="Homeodomain-like"/>
    <property type="match status" value="2"/>
</dbReference>
<gene>
    <name evidence="5" type="ORF">LVISKB_1963</name>
</gene>
<dbReference type="SMART" id="SM00342">
    <property type="entry name" value="HTH_ARAC"/>
    <property type="match status" value="1"/>
</dbReference>
<feature type="domain" description="HTH araC/xylS-type" evidence="4">
    <location>
        <begin position="169"/>
        <end position="267"/>
    </location>
</feature>
<dbReference type="GO" id="GO:0043565">
    <property type="term" value="F:sequence-specific DNA binding"/>
    <property type="evidence" value="ECO:0007669"/>
    <property type="project" value="InterPro"/>
</dbReference>
<keyword evidence="3" id="KW-0804">Transcription</keyword>
<dbReference type="EMBL" id="AP012167">
    <property type="protein sequence ID" value="BAN07598.1"/>
    <property type="molecule type" value="Genomic_DNA"/>
</dbReference>
<evidence type="ECO:0000313" key="6">
    <source>
        <dbReference type="Proteomes" id="UP000012042"/>
    </source>
</evidence>
<dbReference type="InterPro" id="IPR009057">
    <property type="entry name" value="Homeodomain-like_sf"/>
</dbReference>
<evidence type="ECO:0000259" key="4">
    <source>
        <dbReference type="PROSITE" id="PS01124"/>
    </source>
</evidence>
<dbReference type="PROSITE" id="PS00041">
    <property type="entry name" value="HTH_ARAC_FAMILY_1"/>
    <property type="match status" value="1"/>
</dbReference>
<dbReference type="AlphaFoldDB" id="M5AFK0"/>
<dbReference type="PANTHER" id="PTHR43280:SF10">
    <property type="entry name" value="REGULATORY PROTEIN POCR"/>
    <property type="match status" value="1"/>
</dbReference>
<dbReference type="HOGENOM" id="CLU_064925_0_0_9"/>
<dbReference type="PANTHER" id="PTHR43280">
    <property type="entry name" value="ARAC-FAMILY TRANSCRIPTIONAL REGULATOR"/>
    <property type="match status" value="1"/>
</dbReference>
<organism evidence="5 6">
    <name type="scientific">Levilactobacillus brevis KB290</name>
    <dbReference type="NCBI Taxonomy" id="1001583"/>
    <lineage>
        <taxon>Bacteria</taxon>
        <taxon>Bacillati</taxon>
        <taxon>Bacillota</taxon>
        <taxon>Bacilli</taxon>
        <taxon>Lactobacillales</taxon>
        <taxon>Lactobacillaceae</taxon>
        <taxon>Levilactobacillus</taxon>
    </lineage>
</organism>
<name>M5AFK0_LEVBR</name>
<sequence>MEAPFMPFFSATAKNNHDLAHGLAQFTGLTQIKTLFYSFTGVLIQDDTVTTDVTASQHQLTTLSLTTTALFPVGIDHRLWGVILCDTTNVSAQQLHFARTYLIDTLRQVFVEHANDTIQVWAALDSTQLNQISHFYQLLVHANAATTTKTSLVPLNTPLINDDAYRSMNQALHFIHDHIHQSLSLDEVAKVAYLSPSYLSRLFKRYLQTNFVSYVNTPKITLAQKQLATTLIPIHQIATQLGFSQTSYFTKVFKQTLGITPSQFRQQNRISQINQLVSQNTWAAKSSHMAINHPTDHWVYTVSGRFTSTPTD</sequence>
<dbReference type="Pfam" id="PF12833">
    <property type="entry name" value="HTH_18"/>
    <property type="match status" value="1"/>
</dbReference>